<keyword evidence="6 8" id="KW-1133">Transmembrane helix</keyword>
<keyword evidence="7 8" id="KW-0472">Membrane</keyword>
<dbReference type="EMBL" id="JAANXN010000004">
    <property type="protein sequence ID" value="MDF8370899.1"/>
    <property type="molecule type" value="Genomic_DNA"/>
</dbReference>
<name>A0ABD4XHW7_WEIPA</name>
<comment type="caution">
    <text evidence="9">The sequence shown here is derived from an EMBL/GenBank/DDBJ whole genome shotgun (WGS) entry which is preliminary data.</text>
</comment>
<feature type="transmembrane region" description="Helical" evidence="8">
    <location>
        <begin position="134"/>
        <end position="157"/>
    </location>
</feature>
<feature type="transmembrane region" description="Helical" evidence="8">
    <location>
        <begin position="66"/>
        <end position="90"/>
    </location>
</feature>
<evidence type="ECO:0000256" key="8">
    <source>
        <dbReference type="SAM" id="Phobius"/>
    </source>
</evidence>
<dbReference type="Proteomes" id="UP001215461">
    <property type="component" value="Unassembled WGS sequence"/>
</dbReference>
<evidence type="ECO:0000256" key="2">
    <source>
        <dbReference type="ARBA" id="ARBA00010735"/>
    </source>
</evidence>
<protein>
    <submittedName>
        <fullName evidence="9">AzlC family ABC transporter permease</fullName>
    </submittedName>
</protein>
<dbReference type="Pfam" id="PF03591">
    <property type="entry name" value="AzlC"/>
    <property type="match status" value="1"/>
</dbReference>
<keyword evidence="4" id="KW-1003">Cell membrane</keyword>
<evidence type="ECO:0000256" key="4">
    <source>
        <dbReference type="ARBA" id="ARBA00022475"/>
    </source>
</evidence>
<evidence type="ECO:0000256" key="1">
    <source>
        <dbReference type="ARBA" id="ARBA00004651"/>
    </source>
</evidence>
<evidence type="ECO:0000256" key="7">
    <source>
        <dbReference type="ARBA" id="ARBA00023136"/>
    </source>
</evidence>
<evidence type="ECO:0000256" key="6">
    <source>
        <dbReference type="ARBA" id="ARBA00022989"/>
    </source>
</evidence>
<comment type="subcellular location">
    <subcellularLocation>
        <location evidence="1">Cell membrane</location>
        <topology evidence="1">Multi-pass membrane protein</topology>
    </subcellularLocation>
</comment>
<feature type="transmembrane region" description="Helical" evidence="8">
    <location>
        <begin position="163"/>
        <end position="181"/>
    </location>
</feature>
<proteinExistence type="inferred from homology"/>
<accession>A0ABD4XHW7</accession>
<dbReference type="RefSeq" id="WP_277362197.1">
    <property type="nucleotide sequence ID" value="NZ_JAANXM010000001.1"/>
</dbReference>
<evidence type="ECO:0000313" key="10">
    <source>
        <dbReference type="Proteomes" id="UP001215461"/>
    </source>
</evidence>
<dbReference type="PANTHER" id="PTHR34979:SF1">
    <property type="entry name" value="INNER MEMBRANE PROTEIN YGAZ"/>
    <property type="match status" value="1"/>
</dbReference>
<dbReference type="AlphaFoldDB" id="A0ABD4XHW7"/>
<dbReference type="InterPro" id="IPR011606">
    <property type="entry name" value="Brnchd-chn_aa_trnsp_permease"/>
</dbReference>
<evidence type="ECO:0000313" key="9">
    <source>
        <dbReference type="EMBL" id="MDF8370899.1"/>
    </source>
</evidence>
<evidence type="ECO:0000256" key="5">
    <source>
        <dbReference type="ARBA" id="ARBA00022692"/>
    </source>
</evidence>
<reference evidence="9 10" key="1">
    <citation type="submission" date="2020-03" db="EMBL/GenBank/DDBJ databases">
        <title>Comparative genomics of Weissella paramesenteroides.</title>
        <authorList>
            <person name="Kant R."/>
            <person name="Takala T."/>
            <person name="Saris P."/>
        </authorList>
    </citation>
    <scope>NUCLEOTIDE SEQUENCE [LARGE SCALE GENOMIC DNA]</scope>
    <source>
        <strain evidence="9 10">SJ27-4</strain>
    </source>
</reference>
<sequence>MNNQLTGKQGIYDALPTIFSYISVAIAFGIIAKSAGLNFWLIIMISMFTYAGSSQFVMISMLATNALILSIVIAVFLVNARMIIMSMVIAPYFKNDSLTKNIWLGTLLTDESFAVSVNKLNYTNRTLNFTWYNSVNLFSFLIWLLSTIIGAWIGNLIPNPKAFGLDFAVVAMFIGLLYMQVISDNTLSKMLQISLIFVVFALVYFGLIIIPANLLLIVITFITCTLGVVIKHAIK</sequence>
<keyword evidence="5 8" id="KW-0812">Transmembrane</keyword>
<keyword evidence="3" id="KW-0813">Transport</keyword>
<feature type="transmembrane region" description="Helical" evidence="8">
    <location>
        <begin position="216"/>
        <end position="234"/>
    </location>
</feature>
<dbReference type="GO" id="GO:0005886">
    <property type="term" value="C:plasma membrane"/>
    <property type="evidence" value="ECO:0007669"/>
    <property type="project" value="UniProtKB-SubCell"/>
</dbReference>
<dbReference type="PANTHER" id="PTHR34979">
    <property type="entry name" value="INNER MEMBRANE PROTEIN YGAZ"/>
    <property type="match status" value="1"/>
</dbReference>
<evidence type="ECO:0000256" key="3">
    <source>
        <dbReference type="ARBA" id="ARBA00022448"/>
    </source>
</evidence>
<organism evidence="9 10">
    <name type="scientific">Weissella paramesenteroides</name>
    <name type="common">Leuconostoc paramesenteroides</name>
    <dbReference type="NCBI Taxonomy" id="1249"/>
    <lineage>
        <taxon>Bacteria</taxon>
        <taxon>Bacillati</taxon>
        <taxon>Bacillota</taxon>
        <taxon>Bacilli</taxon>
        <taxon>Lactobacillales</taxon>
        <taxon>Lactobacillaceae</taxon>
        <taxon>Weissella</taxon>
    </lineage>
</organism>
<comment type="similarity">
    <text evidence="2">Belongs to the AzlC family.</text>
</comment>
<gene>
    <name evidence="9" type="ORF">G9403_04385</name>
</gene>